<dbReference type="SUPFAM" id="SSF56112">
    <property type="entry name" value="Protein kinase-like (PK-like)"/>
    <property type="match status" value="1"/>
</dbReference>
<evidence type="ECO:0000313" key="10">
    <source>
        <dbReference type="Proteomes" id="UP000835052"/>
    </source>
</evidence>
<keyword evidence="1" id="KW-0723">Serine/threonine-protein kinase</keyword>
<keyword evidence="2" id="KW-0808">Transferase</keyword>
<name>A0A8S1H2K6_9PELO</name>
<evidence type="ECO:0000256" key="3">
    <source>
        <dbReference type="ARBA" id="ARBA00022741"/>
    </source>
</evidence>
<proteinExistence type="inferred from homology"/>
<keyword evidence="4" id="KW-0418">Kinase</keyword>
<keyword evidence="3" id="KW-0547">Nucleotide-binding</keyword>
<evidence type="ECO:0000313" key="9">
    <source>
        <dbReference type="EMBL" id="CAD6189755.1"/>
    </source>
</evidence>
<evidence type="ECO:0000259" key="8">
    <source>
        <dbReference type="PROSITE" id="PS50011"/>
    </source>
</evidence>
<comment type="caution">
    <text evidence="9">The sequence shown here is derived from an EMBL/GenBank/DDBJ whole genome shotgun (WGS) entry which is preliminary data.</text>
</comment>
<evidence type="ECO:0000256" key="1">
    <source>
        <dbReference type="ARBA" id="ARBA00022527"/>
    </source>
</evidence>
<dbReference type="EMBL" id="CAJGYM010000012">
    <property type="protein sequence ID" value="CAD6189755.1"/>
    <property type="molecule type" value="Genomic_DNA"/>
</dbReference>
<accession>A0A8S1H2K6</accession>
<evidence type="ECO:0000256" key="6">
    <source>
        <dbReference type="ARBA" id="ARBA00061588"/>
    </source>
</evidence>
<dbReference type="FunFam" id="3.30.200.20:FF:000358">
    <property type="entry name" value="Tau tubulin kinase 2b"/>
    <property type="match status" value="1"/>
</dbReference>
<dbReference type="Gene3D" id="1.10.510.10">
    <property type="entry name" value="Transferase(Phosphotransferase) domain 1"/>
    <property type="match status" value="1"/>
</dbReference>
<keyword evidence="10" id="KW-1185">Reference proteome</keyword>
<dbReference type="GO" id="GO:0005524">
    <property type="term" value="F:ATP binding"/>
    <property type="evidence" value="ECO:0007669"/>
    <property type="project" value="UniProtKB-KW"/>
</dbReference>
<dbReference type="Pfam" id="PF00069">
    <property type="entry name" value="Pkinase"/>
    <property type="match status" value="1"/>
</dbReference>
<dbReference type="InterPro" id="IPR011009">
    <property type="entry name" value="Kinase-like_dom_sf"/>
</dbReference>
<feature type="compositionally biased region" description="Basic and acidic residues" evidence="7">
    <location>
        <begin position="342"/>
        <end position="363"/>
    </location>
</feature>
<dbReference type="AlphaFoldDB" id="A0A8S1H2K6"/>
<feature type="region of interest" description="Disordered" evidence="7">
    <location>
        <begin position="315"/>
        <end position="363"/>
    </location>
</feature>
<dbReference type="GO" id="GO:0015630">
    <property type="term" value="C:microtubule cytoskeleton"/>
    <property type="evidence" value="ECO:0007669"/>
    <property type="project" value="UniProtKB-ARBA"/>
</dbReference>
<protein>
    <recommendedName>
        <fullName evidence="8">Protein kinase domain-containing protein</fullName>
    </recommendedName>
</protein>
<dbReference type="InterPro" id="IPR000719">
    <property type="entry name" value="Prot_kinase_dom"/>
</dbReference>
<dbReference type="InterPro" id="IPR050235">
    <property type="entry name" value="CK1_Ser-Thr_kinase"/>
</dbReference>
<gene>
    <name evidence="9" type="ORF">CAUJ_LOCUS5674</name>
</gene>
<organism evidence="9 10">
    <name type="scientific">Caenorhabditis auriculariae</name>
    <dbReference type="NCBI Taxonomy" id="2777116"/>
    <lineage>
        <taxon>Eukaryota</taxon>
        <taxon>Metazoa</taxon>
        <taxon>Ecdysozoa</taxon>
        <taxon>Nematoda</taxon>
        <taxon>Chromadorea</taxon>
        <taxon>Rhabditida</taxon>
        <taxon>Rhabditina</taxon>
        <taxon>Rhabditomorpha</taxon>
        <taxon>Rhabditoidea</taxon>
        <taxon>Rhabditidae</taxon>
        <taxon>Peloderinae</taxon>
        <taxon>Caenorhabditis</taxon>
    </lineage>
</organism>
<dbReference type="Proteomes" id="UP000835052">
    <property type="component" value="Unassembled WGS sequence"/>
</dbReference>
<evidence type="ECO:0000256" key="7">
    <source>
        <dbReference type="SAM" id="MobiDB-lite"/>
    </source>
</evidence>
<evidence type="ECO:0000256" key="5">
    <source>
        <dbReference type="ARBA" id="ARBA00022840"/>
    </source>
</evidence>
<evidence type="ECO:0000256" key="2">
    <source>
        <dbReference type="ARBA" id="ARBA00022679"/>
    </source>
</evidence>
<dbReference type="PANTHER" id="PTHR11909">
    <property type="entry name" value="CASEIN KINASE-RELATED"/>
    <property type="match status" value="1"/>
</dbReference>
<dbReference type="SMART" id="SM00220">
    <property type="entry name" value="S_TKc"/>
    <property type="match status" value="1"/>
</dbReference>
<comment type="similarity">
    <text evidence="6">Belongs to the protein kinase superfamily. CK1 Ser/Thr protein kinase family.</text>
</comment>
<feature type="domain" description="Protein kinase" evidence="8">
    <location>
        <begin position="19"/>
        <end position="286"/>
    </location>
</feature>
<dbReference type="PROSITE" id="PS50011">
    <property type="entry name" value="PROTEIN_KINASE_DOM"/>
    <property type="match status" value="1"/>
</dbReference>
<evidence type="ECO:0000256" key="4">
    <source>
        <dbReference type="ARBA" id="ARBA00022777"/>
    </source>
</evidence>
<dbReference type="GO" id="GO:0004674">
    <property type="term" value="F:protein serine/threonine kinase activity"/>
    <property type="evidence" value="ECO:0007669"/>
    <property type="project" value="UniProtKB-KW"/>
</dbReference>
<keyword evidence="5" id="KW-0067">ATP-binding</keyword>
<dbReference type="OrthoDB" id="5979581at2759"/>
<dbReference type="FunFam" id="1.10.510.10:FF:001001">
    <property type="entry name" value="Putative serine/threonine-protein kinase K06H7.1"/>
    <property type="match status" value="1"/>
</dbReference>
<reference evidence="9" key="1">
    <citation type="submission" date="2020-10" db="EMBL/GenBank/DDBJ databases">
        <authorList>
            <person name="Kikuchi T."/>
        </authorList>
    </citation>
    <scope>NUCLEOTIDE SEQUENCE</scope>
    <source>
        <strain evidence="9">NKZ352</strain>
    </source>
</reference>
<sequence>MADGGNVELAKGKIVGCKWQVMKKLGEGGCGAVYLVKSVDSQDTYAAMKAESNNATGGCVLKLEVAILRKLSRKPHVTQLFCSARNSQFSYMVMTLLGDSLNKISRRLGRIFSVSTQVRIGANILFCLKQIHDIGYIHRDLKPANIALGFTGTAESRFFHILDFGLARQYAVTSEDEPERYKLRRPRERALFRGTTRYCSVGMHDRAEQGRVDDLWSMLYLLAELRGPLPWSSFADKKVVGEQKRLYSDDALLQNSPTEMLEIAQYLRTLTYYNRPDYLKIYNLFLSIMDKGKFKWSDPFDWELLDKKKEKRSLSKALTPTRSVSKEPPSRAKTPTRSKPVASKEAEMASRMDDAVEQKTVGTKEHVGNDTILPFKIEDFTTNPIGF</sequence>